<dbReference type="InterPro" id="IPR016161">
    <property type="entry name" value="Ald_DH/histidinol_DH"/>
</dbReference>
<evidence type="ECO:0000256" key="3">
    <source>
        <dbReference type="ARBA" id="ARBA00051918"/>
    </source>
</evidence>
<dbReference type="PANTHER" id="PTHR43353">
    <property type="entry name" value="SUCCINATE-SEMIALDEHYDE DEHYDROGENASE, MITOCHONDRIAL"/>
    <property type="match status" value="1"/>
</dbReference>
<evidence type="ECO:0000256" key="4">
    <source>
        <dbReference type="ARBA" id="ARBA00067023"/>
    </source>
</evidence>
<dbReference type="InterPro" id="IPR050740">
    <property type="entry name" value="Aldehyde_DH_Superfamily"/>
</dbReference>
<dbReference type="GO" id="GO:0047533">
    <property type="term" value="F:2,5-dioxovalerate dehydrogenase (NADP+) activity"/>
    <property type="evidence" value="ECO:0007669"/>
    <property type="project" value="UniProtKB-EC"/>
</dbReference>
<evidence type="ECO:0000256" key="1">
    <source>
        <dbReference type="ARBA" id="ARBA00023002"/>
    </source>
</evidence>
<dbReference type="Gene3D" id="3.40.309.10">
    <property type="entry name" value="Aldehyde Dehydrogenase, Chain A, domain 2"/>
    <property type="match status" value="1"/>
</dbReference>
<comment type="caution">
    <text evidence="6">The sequence shown here is derived from an EMBL/GenBank/DDBJ whole genome shotgun (WGS) entry which is preliminary data.</text>
</comment>
<dbReference type="Proteomes" id="UP001180845">
    <property type="component" value="Unassembled WGS sequence"/>
</dbReference>
<dbReference type="CDD" id="cd07129">
    <property type="entry name" value="ALDH_KGSADH"/>
    <property type="match status" value="1"/>
</dbReference>
<dbReference type="InterPro" id="IPR044151">
    <property type="entry name" value="ALDH_KGSADH"/>
</dbReference>
<dbReference type="Pfam" id="PF00171">
    <property type="entry name" value="Aldedh"/>
    <property type="match status" value="1"/>
</dbReference>
<dbReference type="EC" id="1.2.1.26" evidence="4"/>
<sequence>MTTTETTISSEPTGHMLIAGTAVFGGGEQVRAVDPSTGRAFGPAFGYGGAAEIEQACEAADRAFAEYRTTTGEQRAALLETIADNIEALGDALLERVHAESGLPWGRVTGERARTTGQLRLFATVAREGSWAGARIDPAQPDRSPQPRADIRQRKIALGPVAVFGASNFPLAFSVAGGDTASALAAGCPVVAKAHDAHPGTSELVGRAIAAAVAACGLPEGTFSMLFGAGPELGTALVTDPRIQAVGFTGSRSAGTALMTAAAGRPRPIPVHAEMSSINPVFVLPAALAERGEQLAEQFVGSLTLGSGQFCTNPGLIIAADGPDLQTFLEASATAIGEASPTAMLTPSIARTYDDGVSALAAREEVTVLARGPETELPQACRAALLVTDADSVIGSEALQQEVFGACGLVVRCRDSAQVRAVAEALEGQLTATVHATERDHAEAAQLVPTLELRAGRILFNGWPTGVEVGHAMVHGGPFPATSDARTTSVGTLAIERFLRPVAYQDVPSALLPSAVADSNPDKIWRRVDGELGKH</sequence>
<comment type="catalytic activity">
    <reaction evidence="2">
        <text>2,5-dioxopentanoate + NAD(+) + H2O = 2-oxoglutarate + NADH + 2 H(+)</text>
        <dbReference type="Rhea" id="RHEA:47152"/>
        <dbReference type="ChEBI" id="CHEBI:15377"/>
        <dbReference type="ChEBI" id="CHEBI:15378"/>
        <dbReference type="ChEBI" id="CHEBI:16810"/>
        <dbReference type="ChEBI" id="CHEBI:57540"/>
        <dbReference type="ChEBI" id="CHEBI:57945"/>
        <dbReference type="ChEBI" id="CHEBI:58136"/>
    </reaction>
</comment>
<keyword evidence="7" id="KW-1185">Reference proteome</keyword>
<feature type="domain" description="Aldehyde dehydrogenase" evidence="5">
    <location>
        <begin position="28"/>
        <end position="476"/>
    </location>
</feature>
<gene>
    <name evidence="6" type="ORF">JOF55_003894</name>
</gene>
<dbReference type="PANTHER" id="PTHR43353:SF3">
    <property type="entry name" value="ALDEHYDE DEHYDROGENASE-RELATED"/>
    <property type="match status" value="1"/>
</dbReference>
<dbReference type="InterPro" id="IPR016163">
    <property type="entry name" value="Ald_DH_C"/>
</dbReference>
<name>A0AAE3ZHI1_9ACTN</name>
<evidence type="ECO:0000256" key="2">
    <source>
        <dbReference type="ARBA" id="ARBA00050769"/>
    </source>
</evidence>
<accession>A0AAE3ZHI1</accession>
<dbReference type="Gene3D" id="3.40.605.10">
    <property type="entry name" value="Aldehyde Dehydrogenase, Chain A, domain 1"/>
    <property type="match status" value="1"/>
</dbReference>
<protein>
    <recommendedName>
        <fullName evidence="4">2,5-dioxovalerate dehydrogenase</fullName>
        <ecNumber evidence="4">1.2.1.26</ecNumber>
    </recommendedName>
</protein>
<evidence type="ECO:0000313" key="6">
    <source>
        <dbReference type="EMBL" id="MDR7303713.1"/>
    </source>
</evidence>
<dbReference type="AlphaFoldDB" id="A0AAE3ZHI1"/>
<dbReference type="InterPro" id="IPR015590">
    <property type="entry name" value="Aldehyde_DH_dom"/>
</dbReference>
<dbReference type="FunFam" id="3.40.605.10:FF:000037">
    <property type="entry name" value="NADP-dependent fatty aldehyde dehydrogenase"/>
    <property type="match status" value="1"/>
</dbReference>
<evidence type="ECO:0000313" key="7">
    <source>
        <dbReference type="Proteomes" id="UP001180845"/>
    </source>
</evidence>
<evidence type="ECO:0000259" key="5">
    <source>
        <dbReference type="Pfam" id="PF00171"/>
    </source>
</evidence>
<comment type="catalytic activity">
    <reaction evidence="3">
        <text>2,5-dioxopentanoate + NADP(+) + H2O = 2-oxoglutarate + NADPH + 2 H(+)</text>
        <dbReference type="Rhea" id="RHEA:11296"/>
        <dbReference type="ChEBI" id="CHEBI:15377"/>
        <dbReference type="ChEBI" id="CHEBI:15378"/>
        <dbReference type="ChEBI" id="CHEBI:16810"/>
        <dbReference type="ChEBI" id="CHEBI:57783"/>
        <dbReference type="ChEBI" id="CHEBI:58136"/>
        <dbReference type="ChEBI" id="CHEBI:58349"/>
        <dbReference type="EC" id="1.2.1.26"/>
    </reaction>
</comment>
<keyword evidence="1 6" id="KW-0560">Oxidoreductase</keyword>
<organism evidence="6 7">
    <name type="scientific">Haloactinomyces albus</name>
    <dbReference type="NCBI Taxonomy" id="1352928"/>
    <lineage>
        <taxon>Bacteria</taxon>
        <taxon>Bacillati</taxon>
        <taxon>Actinomycetota</taxon>
        <taxon>Actinomycetes</taxon>
        <taxon>Actinopolysporales</taxon>
        <taxon>Actinopolysporaceae</taxon>
        <taxon>Haloactinomyces</taxon>
    </lineage>
</organism>
<dbReference type="InterPro" id="IPR016162">
    <property type="entry name" value="Ald_DH_N"/>
</dbReference>
<proteinExistence type="predicted"/>
<dbReference type="SUPFAM" id="SSF53720">
    <property type="entry name" value="ALDH-like"/>
    <property type="match status" value="1"/>
</dbReference>
<reference evidence="6" key="1">
    <citation type="submission" date="2023-07" db="EMBL/GenBank/DDBJ databases">
        <title>Sequencing the genomes of 1000 actinobacteria strains.</title>
        <authorList>
            <person name="Klenk H.-P."/>
        </authorList>
    </citation>
    <scope>NUCLEOTIDE SEQUENCE</scope>
    <source>
        <strain evidence="6">DSM 45977</strain>
    </source>
</reference>
<dbReference type="EMBL" id="JAVDXW010000001">
    <property type="protein sequence ID" value="MDR7303713.1"/>
    <property type="molecule type" value="Genomic_DNA"/>
</dbReference>